<accession>A0A7R9PD87</accession>
<gene>
    <name evidence="2" type="ORF">TCMB3V08_LOCUS11433</name>
</gene>
<name>A0A7R9PD87_TIMCA</name>
<evidence type="ECO:0000313" key="2">
    <source>
        <dbReference type="EMBL" id="CAD7578896.1"/>
    </source>
</evidence>
<proteinExistence type="predicted"/>
<reference evidence="2" key="1">
    <citation type="submission" date="2020-11" db="EMBL/GenBank/DDBJ databases">
        <authorList>
            <person name="Tran Van P."/>
        </authorList>
    </citation>
    <scope>NUCLEOTIDE SEQUENCE</scope>
</reference>
<organism evidence="2">
    <name type="scientific">Timema californicum</name>
    <name type="common">California timema</name>
    <name type="synonym">Walking stick</name>
    <dbReference type="NCBI Taxonomy" id="61474"/>
    <lineage>
        <taxon>Eukaryota</taxon>
        <taxon>Metazoa</taxon>
        <taxon>Ecdysozoa</taxon>
        <taxon>Arthropoda</taxon>
        <taxon>Hexapoda</taxon>
        <taxon>Insecta</taxon>
        <taxon>Pterygota</taxon>
        <taxon>Neoptera</taxon>
        <taxon>Polyneoptera</taxon>
        <taxon>Phasmatodea</taxon>
        <taxon>Timematodea</taxon>
        <taxon>Timematoidea</taxon>
        <taxon>Timematidae</taxon>
        <taxon>Timema</taxon>
    </lineage>
</organism>
<protein>
    <submittedName>
        <fullName evidence="2">(California timema) hypothetical protein</fullName>
    </submittedName>
</protein>
<evidence type="ECO:0000256" key="1">
    <source>
        <dbReference type="SAM" id="MobiDB-lite"/>
    </source>
</evidence>
<sequence length="178" mass="20930">MKRLQSITPSADPIEPVVDDRSESQRRHNFPLIPRRVKEEDPKLGAMSVLPIAWREGNKSQRINGVFDTYNETSIKNIERTIKGKEIRHQLQVISSSQMVRQWKIFLNHLGEERDLSKELLDKLEQLSCWFYALQSSVHDVNDCRYHLVCTNKGEIDSHYRPPCMDCLKEQATMRHYH</sequence>
<dbReference type="AlphaFoldDB" id="A0A7R9PD87"/>
<dbReference type="EMBL" id="OE189069">
    <property type="protein sequence ID" value="CAD7578896.1"/>
    <property type="molecule type" value="Genomic_DNA"/>
</dbReference>
<feature type="region of interest" description="Disordered" evidence="1">
    <location>
        <begin position="1"/>
        <end position="30"/>
    </location>
</feature>